<dbReference type="GO" id="GO:0016020">
    <property type="term" value="C:membrane"/>
    <property type="evidence" value="ECO:0007669"/>
    <property type="project" value="UniProtKB-SubCell"/>
</dbReference>
<feature type="transmembrane region" description="Helical" evidence="5">
    <location>
        <begin position="6"/>
        <end position="25"/>
    </location>
</feature>
<feature type="transmembrane region" description="Helical" evidence="5">
    <location>
        <begin position="91"/>
        <end position="112"/>
    </location>
</feature>
<evidence type="ECO:0008006" key="8">
    <source>
        <dbReference type="Google" id="ProtNLM"/>
    </source>
</evidence>
<organism evidence="6 7">
    <name type="scientific">Muriicola jejuensis</name>
    <dbReference type="NCBI Taxonomy" id="504488"/>
    <lineage>
        <taxon>Bacteria</taxon>
        <taxon>Pseudomonadati</taxon>
        <taxon>Bacteroidota</taxon>
        <taxon>Flavobacteriia</taxon>
        <taxon>Flavobacteriales</taxon>
        <taxon>Flavobacteriaceae</taxon>
        <taxon>Muriicola</taxon>
    </lineage>
</organism>
<evidence type="ECO:0000256" key="1">
    <source>
        <dbReference type="ARBA" id="ARBA00004141"/>
    </source>
</evidence>
<accession>A0A6P0UF98</accession>
<evidence type="ECO:0000313" key="6">
    <source>
        <dbReference type="EMBL" id="NER11292.1"/>
    </source>
</evidence>
<evidence type="ECO:0000256" key="3">
    <source>
        <dbReference type="ARBA" id="ARBA00022989"/>
    </source>
</evidence>
<keyword evidence="2 5" id="KW-0812">Transmembrane</keyword>
<evidence type="ECO:0000256" key="4">
    <source>
        <dbReference type="ARBA" id="ARBA00023136"/>
    </source>
</evidence>
<keyword evidence="3 5" id="KW-1133">Transmembrane helix</keyword>
<comment type="subcellular location">
    <subcellularLocation>
        <location evidence="1">Membrane</location>
        <topology evidence="1">Multi-pass membrane protein</topology>
    </subcellularLocation>
</comment>
<reference evidence="6 7" key="1">
    <citation type="submission" date="2020-01" db="EMBL/GenBank/DDBJ databases">
        <title>Muriicola jejuensis KCTC 22299.</title>
        <authorList>
            <person name="Wang G."/>
        </authorList>
    </citation>
    <scope>NUCLEOTIDE SEQUENCE [LARGE SCALE GENOMIC DNA]</scope>
    <source>
        <strain evidence="6 7">KCTC 22299</strain>
    </source>
</reference>
<dbReference type="RefSeq" id="WP_163693748.1">
    <property type="nucleotide sequence ID" value="NZ_FXTW01000003.1"/>
</dbReference>
<evidence type="ECO:0000256" key="2">
    <source>
        <dbReference type="ARBA" id="ARBA00022692"/>
    </source>
</evidence>
<dbReference type="InterPro" id="IPR032808">
    <property type="entry name" value="DoxX"/>
</dbReference>
<sequence length="120" mass="13208">MKLLDLLSFFLVFSFLFFGMSCLFAPRMKREFERYGLQDQRRLTGVLQLAGSAGLLAGLMYSPLLALFALAGLTLLMLLGVGVRLKISDPWPALLPALFYATACAYLFFSLLEETQAGGA</sequence>
<evidence type="ECO:0000256" key="5">
    <source>
        <dbReference type="SAM" id="Phobius"/>
    </source>
</evidence>
<dbReference type="Proteomes" id="UP000468443">
    <property type="component" value="Unassembled WGS sequence"/>
</dbReference>
<dbReference type="EMBL" id="JAABOP010000004">
    <property type="protein sequence ID" value="NER11292.1"/>
    <property type="molecule type" value="Genomic_DNA"/>
</dbReference>
<dbReference type="AlphaFoldDB" id="A0A6P0UF98"/>
<gene>
    <name evidence="6" type="ORF">GWK09_12230</name>
</gene>
<name>A0A6P0UF98_9FLAO</name>
<keyword evidence="7" id="KW-1185">Reference proteome</keyword>
<dbReference type="PROSITE" id="PS51257">
    <property type="entry name" value="PROKAR_LIPOPROTEIN"/>
    <property type="match status" value="1"/>
</dbReference>
<feature type="transmembrane region" description="Helical" evidence="5">
    <location>
        <begin position="46"/>
        <end position="79"/>
    </location>
</feature>
<dbReference type="Pfam" id="PF13564">
    <property type="entry name" value="DoxX_2"/>
    <property type="match status" value="1"/>
</dbReference>
<evidence type="ECO:0000313" key="7">
    <source>
        <dbReference type="Proteomes" id="UP000468443"/>
    </source>
</evidence>
<proteinExistence type="predicted"/>
<keyword evidence="4 5" id="KW-0472">Membrane</keyword>
<protein>
    <recommendedName>
        <fullName evidence="8">DoxX family protein</fullName>
    </recommendedName>
</protein>
<comment type="caution">
    <text evidence="6">The sequence shown here is derived from an EMBL/GenBank/DDBJ whole genome shotgun (WGS) entry which is preliminary data.</text>
</comment>